<accession>A0A6A6I9F6</accession>
<dbReference type="InterPro" id="IPR006680">
    <property type="entry name" value="Amidohydro-rel"/>
</dbReference>
<evidence type="ECO:0000256" key="2">
    <source>
        <dbReference type="ARBA" id="ARBA00022723"/>
    </source>
</evidence>
<feature type="domain" description="Amidohydrolase-related" evidence="5">
    <location>
        <begin position="58"/>
        <end position="432"/>
    </location>
</feature>
<dbReference type="PANTHER" id="PTHR11271:SF37">
    <property type="entry name" value="FAMILY PROTEIN, PUTATIVE (AFU_ORTHOLOGUE AFUA_4G00460)-RELATED"/>
    <property type="match status" value="1"/>
</dbReference>
<protein>
    <submittedName>
        <fullName evidence="6">Metallo-dependent hydrolase</fullName>
    </submittedName>
</protein>
<evidence type="ECO:0000259" key="5">
    <source>
        <dbReference type="Pfam" id="PF01979"/>
    </source>
</evidence>
<dbReference type="Gene3D" id="2.30.40.10">
    <property type="entry name" value="Urease, subunit C, domain 1"/>
    <property type="match status" value="1"/>
</dbReference>
<dbReference type="Pfam" id="PF01979">
    <property type="entry name" value="Amidohydro_1"/>
    <property type="match status" value="1"/>
</dbReference>
<dbReference type="OrthoDB" id="194468at2759"/>
<keyword evidence="4" id="KW-0862">Zinc</keyword>
<reference evidence="6" key="1">
    <citation type="journal article" date="2020" name="Stud. Mycol.">
        <title>101 Dothideomycetes genomes: a test case for predicting lifestyles and emergence of pathogens.</title>
        <authorList>
            <person name="Haridas S."/>
            <person name="Albert R."/>
            <person name="Binder M."/>
            <person name="Bloem J."/>
            <person name="Labutti K."/>
            <person name="Salamov A."/>
            <person name="Andreopoulos B."/>
            <person name="Baker S."/>
            <person name="Barry K."/>
            <person name="Bills G."/>
            <person name="Bluhm B."/>
            <person name="Cannon C."/>
            <person name="Castanera R."/>
            <person name="Culley D."/>
            <person name="Daum C."/>
            <person name="Ezra D."/>
            <person name="Gonzalez J."/>
            <person name="Henrissat B."/>
            <person name="Kuo A."/>
            <person name="Liang C."/>
            <person name="Lipzen A."/>
            <person name="Lutzoni F."/>
            <person name="Magnuson J."/>
            <person name="Mondo S."/>
            <person name="Nolan M."/>
            <person name="Ohm R."/>
            <person name="Pangilinan J."/>
            <person name="Park H.-J."/>
            <person name="Ramirez L."/>
            <person name="Alfaro M."/>
            <person name="Sun H."/>
            <person name="Tritt A."/>
            <person name="Yoshinaga Y."/>
            <person name="Zwiers L.-H."/>
            <person name="Turgeon B."/>
            <person name="Goodwin S."/>
            <person name="Spatafora J."/>
            <person name="Crous P."/>
            <person name="Grigoriev I."/>
        </authorList>
    </citation>
    <scope>NUCLEOTIDE SEQUENCE</scope>
    <source>
        <strain evidence="6">CBS 122368</strain>
    </source>
</reference>
<gene>
    <name evidence="6" type="ORF">BU26DRAFT_607056</name>
</gene>
<organism evidence="6 7">
    <name type="scientific">Trematosphaeria pertusa</name>
    <dbReference type="NCBI Taxonomy" id="390896"/>
    <lineage>
        <taxon>Eukaryota</taxon>
        <taxon>Fungi</taxon>
        <taxon>Dikarya</taxon>
        <taxon>Ascomycota</taxon>
        <taxon>Pezizomycotina</taxon>
        <taxon>Dothideomycetes</taxon>
        <taxon>Pleosporomycetidae</taxon>
        <taxon>Pleosporales</taxon>
        <taxon>Massarineae</taxon>
        <taxon>Trematosphaeriaceae</taxon>
        <taxon>Trematosphaeria</taxon>
    </lineage>
</organism>
<dbReference type="GO" id="GO:0019239">
    <property type="term" value="F:deaminase activity"/>
    <property type="evidence" value="ECO:0007669"/>
    <property type="project" value="TreeGrafter"/>
</dbReference>
<dbReference type="SUPFAM" id="SSF51338">
    <property type="entry name" value="Composite domain of metallo-dependent hydrolases"/>
    <property type="match status" value="1"/>
</dbReference>
<dbReference type="EMBL" id="ML987198">
    <property type="protein sequence ID" value="KAF2246897.1"/>
    <property type="molecule type" value="Genomic_DNA"/>
</dbReference>
<evidence type="ECO:0000256" key="3">
    <source>
        <dbReference type="ARBA" id="ARBA00022801"/>
    </source>
</evidence>
<dbReference type="Gene3D" id="3.20.20.140">
    <property type="entry name" value="Metal-dependent hydrolases"/>
    <property type="match status" value="1"/>
</dbReference>
<dbReference type="Proteomes" id="UP000800094">
    <property type="component" value="Unassembled WGS sequence"/>
</dbReference>
<sequence length="502" mass="54778">MASHKMLLKNGVALIHDANNHVVPTKTDILIQDGIIAKLGEGIEAPGDAEVVDCTDKIISPGFIDTHHHGWQTQLKGRHADQQLLDYMVTGNFQSLQYTPKDVFYGQLAAMLEALAAGTTTVVEHAHITRSPDHVKLAIAGMVSSGIRGVYCYTPMARVKQFNPMTFHQDILADWVMETFAELADQAPFKNGRVSLGFAFDLWFLGKEIVNGMFDEVREKDCVKTITVHGPTLFNVTQITNAFGVLDERILISHGGHVSKEEAQLIKAAGAHVSSTPSTELQMAMGRPLCFDAAFPGDGSDLNRVGVQQCASLGVDCHSNNAGSIISEARIGLQDARSHYNEHWMKQGKTPRRLPESLSVEAAFNLATVQGAKACRMEKEIGRIAEAYRADLVVFDALSPGMIGAAQHHPVAAVILHSSPADIETVIVDGVVRRNNGKLLPVSVDGTAKEVVVKTELEWEDIAKEIVKSGEIMQKEMEKIDVEEAFGAVMKLWRVDESTIVD</sequence>
<comment type="cofactor">
    <cofactor evidence="1">
        <name>Zn(2+)</name>
        <dbReference type="ChEBI" id="CHEBI:29105"/>
    </cofactor>
</comment>
<dbReference type="InterPro" id="IPR032466">
    <property type="entry name" value="Metal_Hydrolase"/>
</dbReference>
<dbReference type="GeneID" id="54589047"/>
<keyword evidence="3 6" id="KW-0378">Hydrolase</keyword>
<evidence type="ECO:0000256" key="4">
    <source>
        <dbReference type="ARBA" id="ARBA00022833"/>
    </source>
</evidence>
<dbReference type="AlphaFoldDB" id="A0A6A6I9F6"/>
<dbReference type="GO" id="GO:0005829">
    <property type="term" value="C:cytosol"/>
    <property type="evidence" value="ECO:0007669"/>
    <property type="project" value="TreeGrafter"/>
</dbReference>
<proteinExistence type="predicted"/>
<dbReference type="RefSeq" id="XP_033681901.1">
    <property type="nucleotide sequence ID" value="XM_033835717.1"/>
</dbReference>
<keyword evidence="7" id="KW-1185">Reference proteome</keyword>
<evidence type="ECO:0000313" key="7">
    <source>
        <dbReference type="Proteomes" id="UP000800094"/>
    </source>
</evidence>
<evidence type="ECO:0000256" key="1">
    <source>
        <dbReference type="ARBA" id="ARBA00001947"/>
    </source>
</evidence>
<evidence type="ECO:0000313" key="6">
    <source>
        <dbReference type="EMBL" id="KAF2246897.1"/>
    </source>
</evidence>
<dbReference type="GO" id="GO:0046872">
    <property type="term" value="F:metal ion binding"/>
    <property type="evidence" value="ECO:0007669"/>
    <property type="project" value="UniProtKB-KW"/>
</dbReference>
<keyword evidence="2" id="KW-0479">Metal-binding</keyword>
<dbReference type="SUPFAM" id="SSF51556">
    <property type="entry name" value="Metallo-dependent hydrolases"/>
    <property type="match status" value="1"/>
</dbReference>
<dbReference type="PANTHER" id="PTHR11271">
    <property type="entry name" value="GUANINE DEAMINASE"/>
    <property type="match status" value="1"/>
</dbReference>
<dbReference type="InterPro" id="IPR011059">
    <property type="entry name" value="Metal-dep_hydrolase_composite"/>
</dbReference>
<dbReference type="InterPro" id="IPR051607">
    <property type="entry name" value="Metallo-dep_hydrolases"/>
</dbReference>
<name>A0A6A6I9F6_9PLEO</name>